<dbReference type="EMBL" id="CP061038">
    <property type="protein sequence ID" value="QNQ08940.1"/>
    <property type="molecule type" value="Genomic_DNA"/>
</dbReference>
<dbReference type="AlphaFoldDB" id="A0A7H0LGY7"/>
<dbReference type="RefSeq" id="WP_187761266.1">
    <property type="nucleotide sequence ID" value="NZ_CP061038.1"/>
</dbReference>
<accession>A0A7H0LGY7</accession>
<sequence>MLSFAVLALATAPLPAPPRPGELKSFRDWAAACDNGNSCTIASLTPVGGTTPDATLNLIRDAGPEGGLRIVLTAINDGAAPAGLLIDGNPVGGAFRPATRGATLDGTGATAVAALLGNSKTLVVIDAGGKRIATLSPNGLAAALRHIDTVQGRDGGVTALFARGAKPASAVPAAPILPMIIAMRTTGQAARPTAPQITALARSARCNVDPTIPGKADAFALGAGTALVLVQCVAAVYNVSSAVFVIDNGKPRPARFDAPSGSGEASIVPLVINAKYKAGTLTSYAKARGLADCGKAQTFVWDGTKFRLSAQSEMEECRGNPNFITTWRARVTRP</sequence>
<gene>
    <name evidence="1" type="ORF">H3Z74_19910</name>
</gene>
<keyword evidence="2" id="KW-1185">Reference proteome</keyword>
<reference evidence="1 2" key="1">
    <citation type="submission" date="2020-09" db="EMBL/GenBank/DDBJ databases">
        <title>Sphingomonas sp., a new species isolated from pork steak.</title>
        <authorList>
            <person name="Heidler von Heilborn D."/>
        </authorList>
    </citation>
    <scope>NUCLEOTIDE SEQUENCE [LARGE SCALE GENOMIC DNA]</scope>
    <source>
        <strain evidence="2">S8-3T</strain>
    </source>
</reference>
<dbReference type="InterPro" id="IPR009560">
    <property type="entry name" value="DUF1176"/>
</dbReference>
<evidence type="ECO:0000313" key="1">
    <source>
        <dbReference type="EMBL" id="QNQ08940.1"/>
    </source>
</evidence>
<name>A0A7H0LGY7_9SPHN</name>
<proteinExistence type="predicted"/>
<dbReference type="KEGG" id="spap:H3Z74_19910"/>
<dbReference type="Pfam" id="PF06674">
    <property type="entry name" value="DUF1176"/>
    <property type="match status" value="1"/>
</dbReference>
<dbReference type="Proteomes" id="UP000516148">
    <property type="component" value="Chromosome"/>
</dbReference>
<protein>
    <submittedName>
        <fullName evidence="1">DUF1176 domain-containing protein</fullName>
    </submittedName>
</protein>
<organism evidence="1 2">
    <name type="scientific">Sphingomonas alpina</name>
    <dbReference type="NCBI Taxonomy" id="653931"/>
    <lineage>
        <taxon>Bacteria</taxon>
        <taxon>Pseudomonadati</taxon>
        <taxon>Pseudomonadota</taxon>
        <taxon>Alphaproteobacteria</taxon>
        <taxon>Sphingomonadales</taxon>
        <taxon>Sphingomonadaceae</taxon>
        <taxon>Sphingomonas</taxon>
    </lineage>
</organism>
<evidence type="ECO:0000313" key="2">
    <source>
        <dbReference type="Proteomes" id="UP000516148"/>
    </source>
</evidence>